<keyword evidence="3" id="KW-1185">Reference proteome</keyword>
<dbReference type="RefSeq" id="WP_027951557.1">
    <property type="nucleotide sequence ID" value="NZ_JADU01000001.1"/>
</dbReference>
<feature type="signal peptide" evidence="1">
    <location>
        <begin position="1"/>
        <end position="23"/>
    </location>
</feature>
<reference evidence="2 3" key="1">
    <citation type="submission" date="2024-09" db="EMBL/GenBank/DDBJ databases">
        <authorList>
            <person name="Sun Q."/>
            <person name="Mori K."/>
        </authorList>
    </citation>
    <scope>NUCLEOTIDE SEQUENCE [LARGE SCALE GENOMIC DNA]</scope>
    <source>
        <strain evidence="2 3">ATCC 51272</strain>
    </source>
</reference>
<proteinExistence type="predicted"/>
<name>A0ABV5ZKA3_9BACT</name>
<keyword evidence="1" id="KW-0732">Signal</keyword>
<evidence type="ECO:0000313" key="3">
    <source>
        <dbReference type="Proteomes" id="UP001589688"/>
    </source>
</evidence>
<sequence>MKSIFRTIVLASLAMTVSVSALAAGYVKVSGKDGKATCFALSEKPKVTFSGNDLVLKTERETVNYPLSDVLTFEFTDETTGIGAATQAAKGNAVFRFGSSIKGEGLQPGSRVDVYAVNGQTVGTAIVTANGSVEISLNGQSGVFIVKSLNKTFKFIKK</sequence>
<organism evidence="2 3">
    <name type="scientific">Hallella seregens ATCC 51272</name>
    <dbReference type="NCBI Taxonomy" id="1336250"/>
    <lineage>
        <taxon>Bacteria</taxon>
        <taxon>Pseudomonadati</taxon>
        <taxon>Bacteroidota</taxon>
        <taxon>Bacteroidia</taxon>
        <taxon>Bacteroidales</taxon>
        <taxon>Prevotellaceae</taxon>
        <taxon>Hallella</taxon>
    </lineage>
</organism>
<evidence type="ECO:0000256" key="1">
    <source>
        <dbReference type="SAM" id="SignalP"/>
    </source>
</evidence>
<accession>A0ABV5ZKA3</accession>
<feature type="chain" id="PRO_5046987833" evidence="1">
    <location>
        <begin position="24"/>
        <end position="158"/>
    </location>
</feature>
<comment type="caution">
    <text evidence="2">The sequence shown here is derived from an EMBL/GenBank/DDBJ whole genome shotgun (WGS) entry which is preliminary data.</text>
</comment>
<dbReference type="Proteomes" id="UP001589688">
    <property type="component" value="Unassembled WGS sequence"/>
</dbReference>
<dbReference type="EMBL" id="JBHLZF010000002">
    <property type="protein sequence ID" value="MFB9897779.1"/>
    <property type="molecule type" value="Genomic_DNA"/>
</dbReference>
<evidence type="ECO:0000313" key="2">
    <source>
        <dbReference type="EMBL" id="MFB9897779.1"/>
    </source>
</evidence>
<gene>
    <name evidence="2" type="ORF">ACFFK8_08240</name>
</gene>
<protein>
    <submittedName>
        <fullName evidence="2">T9SS C-terminal target domain-containing protein</fullName>
    </submittedName>
</protein>